<feature type="compositionally biased region" description="Pro residues" evidence="1">
    <location>
        <begin position="38"/>
        <end position="69"/>
    </location>
</feature>
<comment type="caution">
    <text evidence="2">The sequence shown here is derived from an EMBL/GenBank/DDBJ whole genome shotgun (WGS) entry which is preliminary data.</text>
</comment>
<feature type="region of interest" description="Disordered" evidence="1">
    <location>
        <begin position="29"/>
        <end position="98"/>
    </location>
</feature>
<evidence type="ECO:0000256" key="1">
    <source>
        <dbReference type="SAM" id="MobiDB-lite"/>
    </source>
</evidence>
<dbReference type="AlphaFoldDB" id="A0AAE1HLR9"/>
<sequence>MAARFCCGPETSCQSRSGTVLISQLVLGRRPLQRSQVSPPPPPCPRPLPASPPRPTPPPPAEAVPPPPSAWTTTTASSVPEDEEDALRASLGPFPLRE</sequence>
<gene>
    <name evidence="2" type="ORF">KUF71_002015</name>
</gene>
<evidence type="ECO:0000313" key="3">
    <source>
        <dbReference type="Proteomes" id="UP001219518"/>
    </source>
</evidence>
<dbReference type="Proteomes" id="UP001219518">
    <property type="component" value="Unassembled WGS sequence"/>
</dbReference>
<reference evidence="2" key="1">
    <citation type="submission" date="2021-07" db="EMBL/GenBank/DDBJ databases">
        <authorList>
            <person name="Catto M.A."/>
            <person name="Jacobson A."/>
            <person name="Kennedy G."/>
            <person name="Labadie P."/>
            <person name="Hunt B.G."/>
            <person name="Srinivasan R."/>
        </authorList>
    </citation>
    <scope>NUCLEOTIDE SEQUENCE</scope>
    <source>
        <strain evidence="2">PL_HMW_Pooled</strain>
        <tissue evidence="2">Head</tissue>
    </source>
</reference>
<organism evidence="2 3">
    <name type="scientific">Frankliniella fusca</name>
    <dbReference type="NCBI Taxonomy" id="407009"/>
    <lineage>
        <taxon>Eukaryota</taxon>
        <taxon>Metazoa</taxon>
        <taxon>Ecdysozoa</taxon>
        <taxon>Arthropoda</taxon>
        <taxon>Hexapoda</taxon>
        <taxon>Insecta</taxon>
        <taxon>Pterygota</taxon>
        <taxon>Neoptera</taxon>
        <taxon>Paraneoptera</taxon>
        <taxon>Thysanoptera</taxon>
        <taxon>Terebrantia</taxon>
        <taxon>Thripoidea</taxon>
        <taxon>Thripidae</taxon>
        <taxon>Frankliniella</taxon>
    </lineage>
</organism>
<protein>
    <submittedName>
        <fullName evidence="2">Coiled-coil domain-containing protein 40-like protein</fullName>
    </submittedName>
</protein>
<accession>A0AAE1HLR9</accession>
<keyword evidence="3" id="KW-1185">Reference proteome</keyword>
<reference evidence="2" key="2">
    <citation type="journal article" date="2023" name="BMC Genomics">
        <title>Pest status, molecular evolution, and epigenetic factors derived from the genome assembly of Frankliniella fusca, a thysanopteran phytovirus vector.</title>
        <authorList>
            <person name="Catto M.A."/>
            <person name="Labadie P.E."/>
            <person name="Jacobson A.L."/>
            <person name="Kennedy G.G."/>
            <person name="Srinivasan R."/>
            <person name="Hunt B.G."/>
        </authorList>
    </citation>
    <scope>NUCLEOTIDE SEQUENCE</scope>
    <source>
        <strain evidence="2">PL_HMW_Pooled</strain>
    </source>
</reference>
<name>A0AAE1HLR9_9NEOP</name>
<proteinExistence type="predicted"/>
<feature type="compositionally biased region" description="Low complexity" evidence="1">
    <location>
        <begin position="70"/>
        <end position="79"/>
    </location>
</feature>
<evidence type="ECO:0000313" key="2">
    <source>
        <dbReference type="EMBL" id="KAK3923607.1"/>
    </source>
</evidence>
<dbReference type="EMBL" id="JAHWGI010001147">
    <property type="protein sequence ID" value="KAK3923607.1"/>
    <property type="molecule type" value="Genomic_DNA"/>
</dbReference>